<keyword evidence="2" id="KW-0812">Transmembrane</keyword>
<organism evidence="4 5">
    <name type="scientific">Phaeocystidibacter luteus</name>
    <dbReference type="NCBI Taxonomy" id="911197"/>
    <lineage>
        <taxon>Bacteria</taxon>
        <taxon>Pseudomonadati</taxon>
        <taxon>Bacteroidota</taxon>
        <taxon>Flavobacteriia</taxon>
        <taxon>Flavobacteriales</taxon>
        <taxon>Phaeocystidibacteraceae</taxon>
        <taxon>Phaeocystidibacter</taxon>
    </lineage>
</organism>
<dbReference type="GO" id="GO:0090313">
    <property type="term" value="P:regulation of protein targeting to membrane"/>
    <property type="evidence" value="ECO:0007669"/>
    <property type="project" value="TreeGrafter"/>
</dbReference>
<feature type="region of interest" description="Disordered" evidence="1">
    <location>
        <begin position="807"/>
        <end position="834"/>
    </location>
</feature>
<dbReference type="Pfam" id="PF05170">
    <property type="entry name" value="AsmA"/>
    <property type="match status" value="1"/>
</dbReference>
<name>A0A6N6RGY7_9FLAO</name>
<evidence type="ECO:0000256" key="1">
    <source>
        <dbReference type="SAM" id="MobiDB-lite"/>
    </source>
</evidence>
<sequence>MSEQGAPKRKILKRIVRWTVSVLLTVIVLLGIAFAYLYTNQEKLRGALVSEVNEYLDTDLKVGSIELDFFSRFPDVSFRFSEVFCKEVYPTTSEDTLFYFQNVYFEFNLWKLIQSEYELKGIAFDEGNVELRIYRTGRDNFHFWKESADTSENALNIALEDVHFNNTRIYFYDQGAKVETILQASDLRLKGGLTSGEFASSLTWRGAIRSLTTEEVEYLPNRKIAAQLNFRSTGDSTFIEDGQIELEGLAMNANGYISGSTNHWELTGQSLPLARFISMLPKQFLPDKSLVDADGTFALDMQIHIEDKQAFISADTRVSGGRLDLKKSGLHLSGMSFDGHFDNGERGRLEDAILRIERISARTKTGELSGNLSIRNFTSPTVSTNGNLNLDFEEALTLAGTNFWESASGTLSGSFDIRKRYSSFGDIQADGLQGAYLKGSMNLTEGSLKVRNSGLDMANLSAALTFAGANIEVENLAFESGSSDFKARGTIENALVFGETPMPTFRMSLHSDHLNLEDIFAWELNHREESAPKEEPFRFDFNVALTVDEFEHKTFSATKLAGQFYSQGKDIIGNNLRFAAAGGNVKSNFRWHPEGSNFLLTTNGSLVNVDITDLFTQFENFGQQSLTADNIYGKADVDYAVSIYFNEDMKPVIPSLKSETDFKIRNGRLVNYKPLESLSRFADVSELRDVHFETLENHLSINNENIHIPGMTVKSSVLELWVEGDHSFANDIDYSLKLKLLDALGTRRRTNDELSEFIQESTREQPQIPVRIYGTLDNPSITLDRSLLQQGIQDEWRAEGQELRDLLNGKEDNAEPEPEYIFEWNDTRDTTKRR</sequence>
<dbReference type="GO" id="GO:0005886">
    <property type="term" value="C:plasma membrane"/>
    <property type="evidence" value="ECO:0007669"/>
    <property type="project" value="TreeGrafter"/>
</dbReference>
<keyword evidence="2" id="KW-1133">Transmembrane helix</keyword>
<dbReference type="PANTHER" id="PTHR30441:SF8">
    <property type="entry name" value="DUF748 DOMAIN-CONTAINING PROTEIN"/>
    <property type="match status" value="1"/>
</dbReference>
<accession>A0A6N6RGY7</accession>
<feature type="compositionally biased region" description="Basic and acidic residues" evidence="1">
    <location>
        <begin position="825"/>
        <end position="834"/>
    </location>
</feature>
<dbReference type="PANTHER" id="PTHR30441">
    <property type="entry name" value="DUF748 DOMAIN-CONTAINING PROTEIN"/>
    <property type="match status" value="1"/>
</dbReference>
<gene>
    <name evidence="4" type="ORF">F8C67_05610</name>
</gene>
<dbReference type="EMBL" id="WBVO01000003">
    <property type="protein sequence ID" value="KAB2813639.1"/>
    <property type="molecule type" value="Genomic_DNA"/>
</dbReference>
<dbReference type="AlphaFoldDB" id="A0A6N6RGY7"/>
<protein>
    <submittedName>
        <fullName evidence="4">AsmA family protein</fullName>
    </submittedName>
</protein>
<dbReference type="OrthoDB" id="596403at2"/>
<keyword evidence="2" id="KW-0472">Membrane</keyword>
<keyword evidence="5" id="KW-1185">Reference proteome</keyword>
<feature type="domain" description="AsmA" evidence="3">
    <location>
        <begin position="15"/>
        <end position="525"/>
    </location>
</feature>
<evidence type="ECO:0000256" key="2">
    <source>
        <dbReference type="SAM" id="Phobius"/>
    </source>
</evidence>
<evidence type="ECO:0000313" key="5">
    <source>
        <dbReference type="Proteomes" id="UP000468650"/>
    </source>
</evidence>
<comment type="caution">
    <text evidence="4">The sequence shown here is derived from an EMBL/GenBank/DDBJ whole genome shotgun (WGS) entry which is preliminary data.</text>
</comment>
<dbReference type="InterPro" id="IPR052894">
    <property type="entry name" value="AsmA-related"/>
</dbReference>
<proteinExistence type="predicted"/>
<reference evidence="4 5" key="1">
    <citation type="submission" date="2019-09" db="EMBL/GenBank/DDBJ databases">
        <title>Genomes of family Cryomorphaceae.</title>
        <authorList>
            <person name="Bowman J.P."/>
        </authorList>
    </citation>
    <scope>NUCLEOTIDE SEQUENCE [LARGE SCALE GENOMIC DNA]</scope>
    <source>
        <strain evidence="4 5">LMG 25704</strain>
    </source>
</reference>
<feature type="transmembrane region" description="Helical" evidence="2">
    <location>
        <begin position="15"/>
        <end position="38"/>
    </location>
</feature>
<dbReference type="RefSeq" id="WP_151666841.1">
    <property type="nucleotide sequence ID" value="NZ_WBVO01000003.1"/>
</dbReference>
<dbReference type="InterPro" id="IPR007844">
    <property type="entry name" value="AsmA"/>
</dbReference>
<evidence type="ECO:0000259" key="3">
    <source>
        <dbReference type="Pfam" id="PF05170"/>
    </source>
</evidence>
<dbReference type="Proteomes" id="UP000468650">
    <property type="component" value="Unassembled WGS sequence"/>
</dbReference>
<evidence type="ECO:0000313" key="4">
    <source>
        <dbReference type="EMBL" id="KAB2813639.1"/>
    </source>
</evidence>